<accession>A0A845GYS5</accession>
<feature type="non-terminal residue" evidence="1">
    <location>
        <position position="136"/>
    </location>
</feature>
<reference evidence="1" key="1">
    <citation type="submission" date="2019-12" db="EMBL/GenBank/DDBJ databases">
        <title>Novel species isolated from a subtropical stream in China.</title>
        <authorList>
            <person name="Lu H."/>
        </authorList>
    </citation>
    <scope>NUCLEOTIDE SEQUENCE [LARGE SCALE GENOMIC DNA]</scope>
    <source>
        <strain evidence="1">FT81W</strain>
    </source>
</reference>
<protein>
    <submittedName>
        <fullName evidence="1">Uncharacterized protein</fullName>
    </submittedName>
</protein>
<evidence type="ECO:0000313" key="1">
    <source>
        <dbReference type="EMBL" id="MYM99231.1"/>
    </source>
</evidence>
<name>A0A845GYS5_9BURK</name>
<evidence type="ECO:0000313" key="2">
    <source>
        <dbReference type="Proteomes" id="UP000447355"/>
    </source>
</evidence>
<sequence length="136" mass="14226">MHSTPMISPAGIPLPRPLAVASISRDQAELARQLGRGRQAPLPALADDALLTLHMASDPSPSWLEPLSIQGGFGRIELVRGARLLRALTGIDLGDDSLAPHWDWLQSAVCARLAGTPLADADGLTRGGLAVAGQEL</sequence>
<dbReference type="AlphaFoldDB" id="A0A845GYS5"/>
<proteinExistence type="predicted"/>
<dbReference type="Proteomes" id="UP000447355">
    <property type="component" value="Unassembled WGS sequence"/>
</dbReference>
<gene>
    <name evidence="1" type="ORF">GTP90_35890</name>
</gene>
<dbReference type="EMBL" id="WWCX01000261">
    <property type="protein sequence ID" value="MYM99231.1"/>
    <property type="molecule type" value="Genomic_DNA"/>
</dbReference>
<comment type="caution">
    <text evidence="1">The sequence shown here is derived from an EMBL/GenBank/DDBJ whole genome shotgun (WGS) entry which is preliminary data.</text>
</comment>
<organism evidence="1 2">
    <name type="scientific">Duganella vulcania</name>
    <dbReference type="NCBI Taxonomy" id="2692166"/>
    <lineage>
        <taxon>Bacteria</taxon>
        <taxon>Pseudomonadati</taxon>
        <taxon>Pseudomonadota</taxon>
        <taxon>Betaproteobacteria</taxon>
        <taxon>Burkholderiales</taxon>
        <taxon>Oxalobacteraceae</taxon>
        <taxon>Telluria group</taxon>
        <taxon>Duganella</taxon>
    </lineage>
</organism>